<evidence type="ECO:0000256" key="1">
    <source>
        <dbReference type="ARBA" id="ARBA00004123"/>
    </source>
</evidence>
<feature type="domain" description="BHLH" evidence="8">
    <location>
        <begin position="38"/>
        <end position="88"/>
    </location>
</feature>
<dbReference type="PANTHER" id="PTHR47075">
    <property type="entry name" value="TRANSCRIPTION FACTOR BHLH47"/>
    <property type="match status" value="1"/>
</dbReference>
<dbReference type="PROSITE" id="PS50888">
    <property type="entry name" value="BHLH"/>
    <property type="match status" value="1"/>
</dbReference>
<feature type="coiled-coil region" evidence="6">
    <location>
        <begin position="78"/>
        <end position="140"/>
    </location>
</feature>
<reference evidence="9" key="1">
    <citation type="submission" date="2024-03" db="EMBL/GenBank/DDBJ databases">
        <title>WGS assembly of Saponaria officinalis var. Norfolk2.</title>
        <authorList>
            <person name="Jenkins J."/>
            <person name="Shu S."/>
            <person name="Grimwood J."/>
            <person name="Barry K."/>
            <person name="Goodstein D."/>
            <person name="Schmutz J."/>
            <person name="Leebens-Mack J."/>
            <person name="Osbourn A."/>
        </authorList>
    </citation>
    <scope>NUCLEOTIDE SEQUENCE [LARGE SCALE GENOMIC DNA]</scope>
    <source>
        <strain evidence="9">JIC</strain>
    </source>
</reference>
<sequence>MVMDVLDDDHLVYEDSDAPENDVDDGYRPNKKRCCRVPRRALKAEREKLKRDQLNDLFNKLGSLLELSEQNNGKASILNETIRLLKDMISQIQSLRKENATLLSESQYVTTENYELKDEKVALEDQIKSVKRELEEKLVQSKPDLNVTPRECWQAEMGSHFLNGRLPHAQLPPTISPIQQSSILGPVYVVPVNPDVQAASDPPVVAVRKPHPRYPTPADSWPLHLLSKQPEMTAESTAS</sequence>
<dbReference type="SUPFAM" id="SSF47459">
    <property type="entry name" value="HLH, helix-loop-helix DNA-binding domain"/>
    <property type="match status" value="1"/>
</dbReference>
<keyword evidence="5" id="KW-0539">Nucleus</keyword>
<organism evidence="9 10">
    <name type="scientific">Saponaria officinalis</name>
    <name type="common">Common soapwort</name>
    <name type="synonym">Lychnis saponaria</name>
    <dbReference type="NCBI Taxonomy" id="3572"/>
    <lineage>
        <taxon>Eukaryota</taxon>
        <taxon>Viridiplantae</taxon>
        <taxon>Streptophyta</taxon>
        <taxon>Embryophyta</taxon>
        <taxon>Tracheophyta</taxon>
        <taxon>Spermatophyta</taxon>
        <taxon>Magnoliopsida</taxon>
        <taxon>eudicotyledons</taxon>
        <taxon>Gunneridae</taxon>
        <taxon>Pentapetalae</taxon>
        <taxon>Caryophyllales</taxon>
        <taxon>Caryophyllaceae</taxon>
        <taxon>Caryophylleae</taxon>
        <taxon>Saponaria</taxon>
    </lineage>
</organism>
<evidence type="ECO:0000256" key="4">
    <source>
        <dbReference type="ARBA" id="ARBA00023163"/>
    </source>
</evidence>
<evidence type="ECO:0000313" key="10">
    <source>
        <dbReference type="Proteomes" id="UP001443914"/>
    </source>
</evidence>
<evidence type="ECO:0000259" key="8">
    <source>
        <dbReference type="PROSITE" id="PS50888"/>
    </source>
</evidence>
<evidence type="ECO:0000256" key="7">
    <source>
        <dbReference type="SAM" id="MobiDB-lite"/>
    </source>
</evidence>
<comment type="caution">
    <text evidence="9">The sequence shown here is derived from an EMBL/GenBank/DDBJ whole genome shotgun (WGS) entry which is preliminary data.</text>
</comment>
<dbReference type="AlphaFoldDB" id="A0AAW1I7B9"/>
<dbReference type="GO" id="GO:0005634">
    <property type="term" value="C:nucleus"/>
    <property type="evidence" value="ECO:0007669"/>
    <property type="project" value="UniProtKB-SubCell"/>
</dbReference>
<gene>
    <name evidence="9" type="ORF">RND81_10G218600</name>
</gene>
<dbReference type="Gene3D" id="4.10.280.10">
    <property type="entry name" value="Helix-loop-helix DNA-binding domain"/>
    <property type="match status" value="1"/>
</dbReference>
<keyword evidence="3" id="KW-0238">DNA-binding</keyword>
<keyword evidence="4" id="KW-0804">Transcription</keyword>
<dbReference type="PANTHER" id="PTHR47075:SF9">
    <property type="entry name" value="TRANSCRIPTION FACTOR BHLH47"/>
    <property type="match status" value="1"/>
</dbReference>
<name>A0AAW1I7B9_SAPOF</name>
<evidence type="ECO:0000256" key="6">
    <source>
        <dbReference type="SAM" id="Coils"/>
    </source>
</evidence>
<evidence type="ECO:0000256" key="3">
    <source>
        <dbReference type="ARBA" id="ARBA00023125"/>
    </source>
</evidence>
<dbReference type="InterPro" id="IPR011598">
    <property type="entry name" value="bHLH_dom"/>
</dbReference>
<comment type="subcellular location">
    <subcellularLocation>
        <location evidence="1">Nucleus</location>
    </subcellularLocation>
</comment>
<dbReference type="Pfam" id="PF23177">
    <property type="entry name" value="bHLH_IRO3"/>
    <property type="match status" value="1"/>
</dbReference>
<keyword evidence="10" id="KW-1185">Reference proteome</keyword>
<protein>
    <recommendedName>
        <fullName evidence="8">BHLH domain-containing protein</fullName>
    </recommendedName>
</protein>
<dbReference type="GO" id="GO:0046983">
    <property type="term" value="F:protein dimerization activity"/>
    <property type="evidence" value="ECO:0007669"/>
    <property type="project" value="InterPro"/>
</dbReference>
<dbReference type="InterPro" id="IPR036638">
    <property type="entry name" value="HLH_DNA-bd_sf"/>
</dbReference>
<dbReference type="Proteomes" id="UP001443914">
    <property type="component" value="Unassembled WGS sequence"/>
</dbReference>
<feature type="region of interest" description="Disordered" evidence="7">
    <location>
        <begin position="207"/>
        <end position="239"/>
    </location>
</feature>
<dbReference type="GO" id="GO:0003677">
    <property type="term" value="F:DNA binding"/>
    <property type="evidence" value="ECO:0007669"/>
    <property type="project" value="UniProtKB-KW"/>
</dbReference>
<keyword evidence="2" id="KW-0805">Transcription regulation</keyword>
<evidence type="ECO:0000313" key="9">
    <source>
        <dbReference type="EMBL" id="KAK9684563.1"/>
    </source>
</evidence>
<accession>A0AAW1I7B9</accession>
<evidence type="ECO:0000256" key="2">
    <source>
        <dbReference type="ARBA" id="ARBA00023015"/>
    </source>
</evidence>
<dbReference type="InterPro" id="IPR057075">
    <property type="entry name" value="bHLH_IRO3"/>
</dbReference>
<proteinExistence type="predicted"/>
<evidence type="ECO:0000256" key="5">
    <source>
        <dbReference type="ARBA" id="ARBA00023242"/>
    </source>
</evidence>
<dbReference type="EMBL" id="JBDFQZ010000010">
    <property type="protein sequence ID" value="KAK9684563.1"/>
    <property type="molecule type" value="Genomic_DNA"/>
</dbReference>
<keyword evidence="6" id="KW-0175">Coiled coil</keyword>